<feature type="domain" description="B30.2/SPRY" evidence="4">
    <location>
        <begin position="1748"/>
        <end position="1952"/>
    </location>
</feature>
<dbReference type="Pfam" id="PF00622">
    <property type="entry name" value="SPRY"/>
    <property type="match status" value="1"/>
</dbReference>
<dbReference type="CDD" id="cd11709">
    <property type="entry name" value="SPRY"/>
    <property type="match status" value="1"/>
</dbReference>
<dbReference type="Gene3D" id="2.60.120.920">
    <property type="match status" value="1"/>
</dbReference>
<organism evidence="6 8">
    <name type="scientific">Didymodactylos carnosus</name>
    <dbReference type="NCBI Taxonomy" id="1234261"/>
    <lineage>
        <taxon>Eukaryota</taxon>
        <taxon>Metazoa</taxon>
        <taxon>Spiralia</taxon>
        <taxon>Gnathifera</taxon>
        <taxon>Rotifera</taxon>
        <taxon>Eurotatoria</taxon>
        <taxon>Bdelloidea</taxon>
        <taxon>Philodinida</taxon>
        <taxon>Philodinidae</taxon>
        <taxon>Didymodactylos</taxon>
    </lineage>
</organism>
<comment type="caution">
    <text evidence="6">The sequence shown here is derived from an EMBL/GenBank/DDBJ whole genome shotgun (WGS) entry which is preliminary data.</text>
</comment>
<dbReference type="PROSITE" id="PS50188">
    <property type="entry name" value="B302_SPRY"/>
    <property type="match status" value="1"/>
</dbReference>
<accession>A0A813TSR8</accession>
<feature type="region of interest" description="Disordered" evidence="3">
    <location>
        <begin position="42"/>
        <end position="61"/>
    </location>
</feature>
<dbReference type="SMART" id="SM00449">
    <property type="entry name" value="SPRY"/>
    <property type="match status" value="1"/>
</dbReference>
<feature type="compositionally biased region" description="Basic and acidic residues" evidence="3">
    <location>
        <begin position="44"/>
        <end position="58"/>
    </location>
</feature>
<dbReference type="Gene3D" id="3.30.2160.10">
    <property type="entry name" value="Hect, E3 ligase catalytic domain"/>
    <property type="match status" value="1"/>
</dbReference>
<dbReference type="InterPro" id="IPR003877">
    <property type="entry name" value="SPRY_dom"/>
</dbReference>
<dbReference type="Proteomes" id="UP000681722">
    <property type="component" value="Unassembled WGS sequence"/>
</dbReference>
<feature type="active site" description="Glycyl thioester intermediate" evidence="2">
    <location>
        <position position="3572"/>
    </location>
</feature>
<dbReference type="SUPFAM" id="SSF56204">
    <property type="entry name" value="Hect, E3 ligase catalytic domain"/>
    <property type="match status" value="1"/>
</dbReference>
<reference evidence="6" key="1">
    <citation type="submission" date="2021-02" db="EMBL/GenBank/DDBJ databases">
        <authorList>
            <person name="Nowell W R."/>
        </authorList>
    </citation>
    <scope>NUCLEOTIDE SEQUENCE</scope>
</reference>
<dbReference type="EMBL" id="CAJOBC010000548">
    <property type="protein sequence ID" value="CAF3599526.1"/>
    <property type="molecule type" value="Genomic_DNA"/>
</dbReference>
<dbReference type="InterPro" id="IPR013320">
    <property type="entry name" value="ConA-like_dom_sf"/>
</dbReference>
<keyword evidence="8" id="KW-1185">Reference proteome</keyword>
<protein>
    <recommendedName>
        <fullName evidence="9">B30.2/SPRY domain-containing protein</fullName>
    </recommendedName>
</protein>
<dbReference type="GO" id="GO:0004842">
    <property type="term" value="F:ubiquitin-protein transferase activity"/>
    <property type="evidence" value="ECO:0007669"/>
    <property type="project" value="InterPro"/>
</dbReference>
<dbReference type="SMART" id="SM00119">
    <property type="entry name" value="HECTc"/>
    <property type="match status" value="1"/>
</dbReference>
<evidence type="ECO:0000256" key="2">
    <source>
        <dbReference type="PROSITE-ProRule" id="PRU00104"/>
    </source>
</evidence>
<dbReference type="InterPro" id="IPR001870">
    <property type="entry name" value="B30.2/SPRY"/>
</dbReference>
<feature type="domain" description="HECT" evidence="5">
    <location>
        <begin position="3231"/>
        <end position="3604"/>
    </location>
</feature>
<dbReference type="OrthoDB" id="239701at2759"/>
<proteinExistence type="predicted"/>
<dbReference type="PANTHER" id="PTHR46654">
    <property type="entry name" value="E3 UBIQUITIN-PROTEIN LIGASE HECTD3"/>
    <property type="match status" value="1"/>
</dbReference>
<evidence type="ECO:0000259" key="4">
    <source>
        <dbReference type="PROSITE" id="PS50188"/>
    </source>
</evidence>
<dbReference type="SUPFAM" id="SSF49899">
    <property type="entry name" value="Concanavalin A-like lectins/glucanases"/>
    <property type="match status" value="1"/>
</dbReference>
<dbReference type="InterPro" id="IPR043136">
    <property type="entry name" value="B30.2/SPRY_sf"/>
</dbReference>
<evidence type="ECO:0000313" key="7">
    <source>
        <dbReference type="EMBL" id="CAF3599526.1"/>
    </source>
</evidence>
<sequence length="3625" mass="416678">MGEVISTIDSQFNDLPSPNQPNLTHQAPFIAEKSDIDLFLPLKNAEDTDKNTERKGSNEETFTQETLIKQVRTHLFTLTNLQEFNVVDARITTIIQQTVTTIDSTNTITNNTYQAILDKQKQLQLAYTAKLKDDKLEMQTVSSSVFERLFVDSKIHINSGNDKETSKDNLLKHQTQQPSDIVLKPFLSILLVLVKSVQKTDSGIVYQILAITKQFIEQIPVKYFAIDDFKETNFITLLKPLSTYVRELSVQTIDVNVAKQATEILLSTAIAKASLMDLLPLLPKLIFNTDNITVDNVHSLVLRLNEVLSSTVDEEILKKLRTELNKENNEPIPQETMTITTDTQEEHLEISNPLEHTEEENQEQTKFRKIITKIHAQRETQTDVCTCFEANPLEYLKALNLLAIDKGLMALDESQVPTTFLASVLLAYIDLHNELKSTSTWETGSVDNSFSFSFHPNTFRQLFNIIKNLSFIQLSGCTAYILVACLRLFTTHLKFLIKSDLDTTEFISDTELQQWKEFMLRLITENDIKIVDNNQLSVKILTTVRTEASKAFIYLLEKLTPLNDKLQFIYNFIVDNKHPILIQYFLIYLHDHVTLKKWIELLSNGELKQEKHIEKRKEESIRIQTQQSTLTLLYSYIDICLQPNHIQEQKTVKGEKVTLHQVFLLFQELLFVALNNELTSVSVDTDDIVDIDLLPVSVLVINYVTRILTISTETTIVCNLLQPILIGLCVLTHTKFNFTVIQPIFTAISPLLVEYLLCSANTNNTNTYITSWLLGKISNMMLNGKKIHTLEKKHFHTLNWPLFGGGNEITSNNNKHIVDLLQSNLSKYLQIELPALQPTNKSDIDFLMSIYNNVNDGAQLLLRLKIFVKNKQQLQTSIVTEANEATAALFAVYVKHYRRIELAKDECRIDTHVKPNSKLISLYQYAIQIQTLFATTKAQGGDCNELYMKIKSNTAFLLSSIKENHFIPLINDMNSITSVNDELSSTPGTSTSNSGLTPRIMFKRQISRWTKAKSILRLLRNTMTAIIRLKKLMLARKQGVKQKQDNESILSRNINTFIYEYKNISIIEQKLEADELLECMEKQYERAITRLIGYKFIERFMKKVLKIENNRMYTILSAYLPHLSHINVDWHYLQNIETSNVLLKQKIEKTYYSIINENIQFVSPCLSTSALSRILILYSFNLLNLSYKSSDLSQISKTRLIKYVFKFFSFIQNNDVTWDIKLTSFNWFRMLIFQLSDIMVMEEKNHTSVIPALQRLHDHIFHKLILNELHDLRKLKQSTLNIDTSSTMHENSHLQDAELGWFNANKSAITVHDTTIPNQSQTEIDIYTNQLLVLLLRCVHLYTHVRYSCSTSAYIQELLYIYSNSLNSVSITLSLKLLRELLSLLPPDNHLTFTLKPHETVNVKELLLTFLFTIGASCFQICDNNIKIDSGTVTELIYVYRTLMSARSSWQMLAIQLIVNVIKSSITLIESIKTVKSSELNYFLASLCVLGGHVQSYHEGCIVHVYENMNNDKYKTAVIMYINTHCQDSNTPNPSPYLIQYPITNKTEWITADKLCVETSVPVPNLLPLSTILAHTDTATFKNAETNAYILTNILGLIIKTYTVTTDDLTLLQIRRRCVAALSHILNNKISIEVFISKRYAPVVAQLALSGYMNIDSNSAMLSDLRLMNKIHWEQYSLSLDTCVRLNQVLDNDAKTVDIDGDKNATADTVVDSHDSPIATELIESNCRVWNRDIDDFVYNPLVYETVSINSDKYHGWKKYATAAQIQIFKHGSIGSDEIRIVSFPGENNGKISECGNKHKFNGKITGSGKFATYLVEDVRLNKGNWYYCVMLNSSEKYTQVGWATEVFVPDSENNLGVGDDEYSWSYDGSCGTLCHNKEERFAESIEWASGDVCGCGIEIDGENTVIKYWLNGEFLGTAFSSISNTNIKSVFPCSSMLPDEKHTTFFPALTVGNGCCEFIFSPEDMEKCPLPEGYKPLLIPSLINTENTLVAYPYNAYLVGDQPINYFHTLRQQSDLAHQFLRDFVNGEHIETTSTLEDINMEQQLKVPNTGISLSIDTNIDNKTLTAFTISFDFEFATISEMNVDERIVKLLTLDTESYTIPMTLNESKEENDITYKNKNIYHVCMIFQLEQRLKIYVNNDCRILPCTAFDIRKKSLNICILPELAGVIKNIGIWRYALSEQHIQRLFTYSLFYVTVDYQLLQQHKRQSNTINFKQPQFPRELLPFTGPFDLEMWDKKKRSIDTYEFKYFRLLTTNTVADTEYAIQLFGNNSYLVLDKSPVDDCLNVNERTDTKFAPKLLCIWTEYTIVMDIKIPSSSINERTIIEIDGDGVDESPKAIASMEEEAINSTNSNVDLSQMNDSSQTVCCNKSKLIFGILTLLRITEDHAVYITSKLKLRVSDVESETTLKLDEYFRLVICKQGNNIRVYVNGILELNALVDEHTYDLKEQCIYLFKETDVSNKTVGDNVRIECKSITFKNKCIDQLLPELKSTEYPLHQFVSLPFAVLSNNLISIGYKKHWIKSIMVQYDTCNIQLIDTLIRQQMQQLLNADKHLQHKDKVNLLCRLGSHIDKEKLNDFTMFSKLDTDMADVCVQMLEHWDELQIESISALNIAKEPDVDLEKFIDHDDNDTVELYRETRFKPGWYLKCAVRLGIHDDIVEWTQDKTEQTTNDQIDPLCRLLDLSKSEENEQSNESEIKARCKYTQKFIQHSNQQLTRKQYVNSRIVSETGLTSIYARDTILNMLRVWTNSGDKPNRLFPQQEFDEWGFVKLLRLMSHHYMYTSLSSDETVDRMKLFTNSIAQSEIEELIKQPNKITRKILKTTAPLLHHLQIDIIKQCVQFSLQPTLLKTTDERSDEKTVITQPNLNFVLQILKLFLELIKNAKKNHVDCLISTLFPELLINLLFDLFLLVSTHKSKVFILHVFTVLCERADNFNFNTNIQQFFIHFLQFATDKSLNDNLSFSSLRFAVIELCFVLKSKSKENQQFEEKMNFDELKQDETSKETKQQLEHEKCFKYVESLRNISTVIDIIKALIDKKKQILFPKEFIAESSSYEVKFTEEEINNSNTLFSNAADMQLIDFMNKNIDIDWLPIPNSCIADFITALPTDCTSDTKYDTYTLLSNIPVVHIRTRAKLLYLFNIFIIKVLEDVDLSLPSGMSMLTDTIRSTKAYILYNTKLGLFKDVLKKSCHTKNVGVITLDILKANTSSTYKDTIFYQAFKQLSSNAHLTFRKSEHERVWNVIYTGMFSADHGGPYRDSITTMCRDICSSRLPLFILCPNGRTNSGINRDRWIPNVFPPQIPISNRIKAQYIFIGQLMGMAMRTKNLLNLQFSSLLWKSLVCESVTIEDIEEIDTQSFTIINEMEKTLKQKRTISDTVVDSEDKCTDDNNFLFDSIMNELKFDIVGSDTKTYELVSDGSNISITAANYKEYCLKYREYRLQEFSRQTNYIRQGLYSVIPSAILTLFTVAELEDAVCGKPVIDIDLLRQQTKYTCSGDDHDTSYIQRFWTVLKEKFDAEQKKLFLVFVWGRSTLPNRAEDFQSSFTIDRLTTVDNVDQALPVHVFVSVVVSHTCFFTLDLPPYSTTEIMYERLNYAITHCSGIDADHEMNEADNRITMQQDSDDEEN</sequence>
<evidence type="ECO:0000313" key="6">
    <source>
        <dbReference type="EMBL" id="CAF0813638.1"/>
    </source>
</evidence>
<dbReference type="PANTHER" id="PTHR46654:SF1">
    <property type="entry name" value="E3 UBIQUITIN-PROTEIN LIGASE HECTD3"/>
    <property type="match status" value="1"/>
</dbReference>
<evidence type="ECO:0000256" key="1">
    <source>
        <dbReference type="ARBA" id="ARBA00022786"/>
    </source>
</evidence>
<dbReference type="InterPro" id="IPR035983">
    <property type="entry name" value="Hect_E3_ubiquitin_ligase"/>
</dbReference>
<evidence type="ECO:0000313" key="8">
    <source>
        <dbReference type="Proteomes" id="UP000663829"/>
    </source>
</evidence>
<dbReference type="InterPro" id="IPR042469">
    <property type="entry name" value="HECTD3"/>
</dbReference>
<dbReference type="Proteomes" id="UP000663829">
    <property type="component" value="Unassembled WGS sequence"/>
</dbReference>
<dbReference type="Pfam" id="PF00632">
    <property type="entry name" value="HECT"/>
    <property type="match status" value="1"/>
</dbReference>
<dbReference type="EMBL" id="CAJNOQ010000548">
    <property type="protein sequence ID" value="CAF0813638.1"/>
    <property type="molecule type" value="Genomic_DNA"/>
</dbReference>
<dbReference type="InterPro" id="IPR000569">
    <property type="entry name" value="HECT_dom"/>
</dbReference>
<evidence type="ECO:0000259" key="5">
    <source>
        <dbReference type="PROSITE" id="PS50237"/>
    </source>
</evidence>
<gene>
    <name evidence="6" type="ORF">GPM918_LOCUS4168</name>
    <name evidence="7" type="ORF">SRO942_LOCUS4168</name>
</gene>
<keyword evidence="1 2" id="KW-0833">Ubl conjugation pathway</keyword>
<evidence type="ECO:0008006" key="9">
    <source>
        <dbReference type="Google" id="ProtNLM"/>
    </source>
</evidence>
<dbReference type="PROSITE" id="PS50237">
    <property type="entry name" value="HECT"/>
    <property type="match status" value="1"/>
</dbReference>
<dbReference type="Gene3D" id="3.30.2410.10">
    <property type="entry name" value="Hect, E3 ligase catalytic domain"/>
    <property type="match status" value="1"/>
</dbReference>
<name>A0A813TSR8_9BILA</name>
<dbReference type="Gene3D" id="3.90.1750.10">
    <property type="entry name" value="Hect, E3 ligase catalytic domains"/>
    <property type="match status" value="1"/>
</dbReference>
<evidence type="ECO:0000256" key="3">
    <source>
        <dbReference type="SAM" id="MobiDB-lite"/>
    </source>
</evidence>